<evidence type="ECO:0000313" key="3">
    <source>
        <dbReference type="Proteomes" id="UP000315133"/>
    </source>
</evidence>
<keyword evidence="2" id="KW-0560">Oxidoreductase</keyword>
<reference evidence="2 3" key="1">
    <citation type="submission" date="2019-06" db="EMBL/GenBank/DDBJ databases">
        <title>Sequencing the genomes of 1000 actinobacteria strains.</title>
        <authorList>
            <person name="Klenk H.-P."/>
        </authorList>
    </citation>
    <scope>NUCLEOTIDE SEQUENCE [LARGE SCALE GENOMIC DNA]</scope>
    <source>
        <strain evidence="2 3">DSM 12362</strain>
    </source>
</reference>
<organism evidence="2 3">
    <name type="scientific">Ornithinimicrobium humiphilum</name>
    <dbReference type="NCBI Taxonomy" id="125288"/>
    <lineage>
        <taxon>Bacteria</taxon>
        <taxon>Bacillati</taxon>
        <taxon>Actinomycetota</taxon>
        <taxon>Actinomycetes</taxon>
        <taxon>Micrococcales</taxon>
        <taxon>Ornithinimicrobiaceae</taxon>
        <taxon>Ornithinimicrobium</taxon>
    </lineage>
</organism>
<dbReference type="AlphaFoldDB" id="A0A543KP34"/>
<dbReference type="EMBL" id="VFPU01000001">
    <property type="protein sequence ID" value="TQM96824.1"/>
    <property type="molecule type" value="Genomic_DNA"/>
</dbReference>
<dbReference type="InterPro" id="IPR029068">
    <property type="entry name" value="Glyas_Bleomycin-R_OHBP_Dase"/>
</dbReference>
<dbReference type="OrthoDB" id="9132167at2"/>
<evidence type="ECO:0000259" key="1">
    <source>
        <dbReference type="PROSITE" id="PS51819"/>
    </source>
</evidence>
<keyword evidence="3" id="KW-1185">Reference proteome</keyword>
<dbReference type="PANTHER" id="PTHR36113">
    <property type="entry name" value="LYASE, PUTATIVE-RELATED-RELATED"/>
    <property type="match status" value="1"/>
</dbReference>
<feature type="domain" description="VOC" evidence="1">
    <location>
        <begin position="4"/>
        <end position="131"/>
    </location>
</feature>
<dbReference type="Proteomes" id="UP000315133">
    <property type="component" value="Unassembled WGS sequence"/>
</dbReference>
<dbReference type="InterPro" id="IPR037523">
    <property type="entry name" value="VOC_core"/>
</dbReference>
<name>A0A543KP34_9MICO</name>
<protein>
    <submittedName>
        <fullName evidence="2">Glyoxalase/bleomycin resistance protein/dioxygenase superfamily protein</fullName>
    </submittedName>
</protein>
<dbReference type="Gene3D" id="3.10.180.10">
    <property type="entry name" value="2,3-Dihydroxybiphenyl 1,2-Dioxygenase, domain 1"/>
    <property type="match status" value="1"/>
</dbReference>
<dbReference type="Pfam" id="PF13669">
    <property type="entry name" value="Glyoxalase_4"/>
    <property type="match status" value="1"/>
</dbReference>
<dbReference type="InterPro" id="IPR051332">
    <property type="entry name" value="Fosfomycin_Res_Enzymes"/>
</dbReference>
<comment type="caution">
    <text evidence="2">The sequence shown here is derived from an EMBL/GenBank/DDBJ whole genome shotgun (WGS) entry which is preliminary data.</text>
</comment>
<gene>
    <name evidence="2" type="ORF">FB476_1716</name>
</gene>
<dbReference type="PROSITE" id="PS51819">
    <property type="entry name" value="VOC"/>
    <property type="match status" value="1"/>
</dbReference>
<keyword evidence="2" id="KW-0223">Dioxygenase</keyword>
<evidence type="ECO:0000313" key="2">
    <source>
        <dbReference type="EMBL" id="TQM96824.1"/>
    </source>
</evidence>
<accession>A0A543KP34</accession>
<proteinExistence type="predicted"/>
<dbReference type="GO" id="GO:0051213">
    <property type="term" value="F:dioxygenase activity"/>
    <property type="evidence" value="ECO:0007669"/>
    <property type="project" value="UniProtKB-KW"/>
</dbReference>
<sequence length="132" mass="14993">MENGVHHVELWTCDLAGAVPSFDWLLTSIGWHAEDDRDWPAGRVWTHPSGVYLVLEQSPDVTGAHERTRAGMNHLALRVADRHQLDRLREDCGRHGWTELFADRYPHAGGPQHTALFIENHEGFELELVAPE</sequence>
<dbReference type="SUPFAM" id="SSF54593">
    <property type="entry name" value="Glyoxalase/Bleomycin resistance protein/Dihydroxybiphenyl dioxygenase"/>
    <property type="match status" value="1"/>
</dbReference>
<dbReference type="PANTHER" id="PTHR36113:SF6">
    <property type="entry name" value="FOSFOMYCIN RESISTANCE PROTEIN FOSX"/>
    <property type="match status" value="1"/>
</dbReference>
<dbReference type="RefSeq" id="WP_141818390.1">
    <property type="nucleotide sequence ID" value="NZ_BAAAIL010000004.1"/>
</dbReference>